<feature type="transmembrane region" description="Helical" evidence="5">
    <location>
        <begin position="171"/>
        <end position="187"/>
    </location>
</feature>
<keyword evidence="4 5" id="KW-0472">Membrane</keyword>
<keyword evidence="8" id="KW-1185">Reference proteome</keyword>
<name>A0ABY4DI74_9SPIR</name>
<keyword evidence="2 5" id="KW-0812">Transmembrane</keyword>
<dbReference type="GO" id="GO:0016874">
    <property type="term" value="F:ligase activity"/>
    <property type="evidence" value="ECO:0007669"/>
    <property type="project" value="UniProtKB-KW"/>
</dbReference>
<evidence type="ECO:0000313" key="7">
    <source>
        <dbReference type="EMBL" id="UOM51576.1"/>
    </source>
</evidence>
<proteinExistence type="predicted"/>
<feature type="domain" description="O-antigen ligase-related" evidence="6">
    <location>
        <begin position="176"/>
        <end position="318"/>
    </location>
</feature>
<evidence type="ECO:0000256" key="2">
    <source>
        <dbReference type="ARBA" id="ARBA00022692"/>
    </source>
</evidence>
<gene>
    <name evidence="7" type="ORF">MUG09_02155</name>
</gene>
<feature type="transmembrane region" description="Helical" evidence="5">
    <location>
        <begin position="193"/>
        <end position="208"/>
    </location>
</feature>
<evidence type="ECO:0000256" key="1">
    <source>
        <dbReference type="ARBA" id="ARBA00004141"/>
    </source>
</evidence>
<keyword evidence="3 5" id="KW-1133">Transmembrane helix</keyword>
<evidence type="ECO:0000256" key="3">
    <source>
        <dbReference type="ARBA" id="ARBA00022989"/>
    </source>
</evidence>
<feature type="transmembrane region" description="Helical" evidence="5">
    <location>
        <begin position="369"/>
        <end position="394"/>
    </location>
</feature>
<feature type="transmembrane region" description="Helical" evidence="5">
    <location>
        <begin position="215"/>
        <end position="235"/>
    </location>
</feature>
<feature type="transmembrane region" description="Helical" evidence="5">
    <location>
        <begin position="29"/>
        <end position="47"/>
    </location>
</feature>
<protein>
    <submittedName>
        <fullName evidence="7">O-antigen ligase family protein</fullName>
    </submittedName>
</protein>
<sequence length="409" mass="46874">MDLFDHICDASLLIFFPVLVVLGTNAKKFFIPVEILFLSVFTIRFFVKRSTLSLYTIWTIGLSLLALVSTTYAPNQTAAMRWAISVIQVVIFGNLLVPYFRDDKRNVHVFFLSFILSAVGLGFRLWMSAPPEQLMNTRLGESIGFNANFVGFIFAIAALINLYYVILEKRWIALPLFFVLSVIGLFSGSRKTMIILFVGIVLLSILSSRKPHTIFISMILSLLFVAGFLLISFQWEPLKNIIGYRIQIFLTTFTGQSIDASANERIEMIRLGIDMIKQKPFFGWGLHAFSDLEKFGVYSHNNYIEIAVSWGMFGLIWYYLFLGYVIIKGIGILLSRHRTSLVVFSVMMLLILCLDDFGRVRFYDEVSHILYALCYAIIVMHLPLRGIDIISLLIKPFQRFIHIKSLRQE</sequence>
<feature type="transmembrane region" description="Helical" evidence="5">
    <location>
        <begin position="109"/>
        <end position="127"/>
    </location>
</feature>
<accession>A0ABY4DI74</accession>
<feature type="transmembrane region" description="Helical" evidence="5">
    <location>
        <begin position="7"/>
        <end position="23"/>
    </location>
</feature>
<dbReference type="Proteomes" id="UP000829708">
    <property type="component" value="Chromosome"/>
</dbReference>
<evidence type="ECO:0000259" key="6">
    <source>
        <dbReference type="Pfam" id="PF04932"/>
    </source>
</evidence>
<feature type="transmembrane region" description="Helical" evidence="5">
    <location>
        <begin position="79"/>
        <end position="97"/>
    </location>
</feature>
<dbReference type="InterPro" id="IPR051533">
    <property type="entry name" value="WaaL-like"/>
</dbReference>
<keyword evidence="7" id="KW-0436">Ligase</keyword>
<evidence type="ECO:0000256" key="5">
    <source>
        <dbReference type="SAM" id="Phobius"/>
    </source>
</evidence>
<comment type="subcellular location">
    <subcellularLocation>
        <location evidence="1">Membrane</location>
        <topology evidence="1">Multi-pass membrane protein</topology>
    </subcellularLocation>
</comment>
<evidence type="ECO:0000313" key="8">
    <source>
        <dbReference type="Proteomes" id="UP000829708"/>
    </source>
</evidence>
<feature type="transmembrane region" description="Helical" evidence="5">
    <location>
        <begin position="339"/>
        <end position="357"/>
    </location>
</feature>
<feature type="transmembrane region" description="Helical" evidence="5">
    <location>
        <begin position="307"/>
        <end position="327"/>
    </location>
</feature>
<dbReference type="PANTHER" id="PTHR37422:SF13">
    <property type="entry name" value="LIPOPOLYSACCHARIDE BIOSYNTHESIS PROTEIN PA4999-RELATED"/>
    <property type="match status" value="1"/>
</dbReference>
<evidence type="ECO:0000256" key="4">
    <source>
        <dbReference type="ARBA" id="ARBA00023136"/>
    </source>
</evidence>
<dbReference type="EMBL" id="CP094929">
    <property type="protein sequence ID" value="UOM51576.1"/>
    <property type="molecule type" value="Genomic_DNA"/>
</dbReference>
<feature type="transmembrane region" description="Helical" evidence="5">
    <location>
        <begin position="147"/>
        <end position="164"/>
    </location>
</feature>
<reference evidence="8" key="1">
    <citation type="journal article" date="2024" name="J Bioinform Genom">
        <title>Complete genome sequence of the type strain bacterium Sphaerochaeta associata GLS2t (VKM B-2742)t.</title>
        <authorList>
            <person name="Troshina O.Y."/>
            <person name="Tepeeva A.N."/>
            <person name="Arzamasceva V.O."/>
            <person name="Whitman W.B."/>
            <person name="Varghese N."/>
            <person name="Shapiro N."/>
            <person name="Woyke T."/>
            <person name="Kripides N.C."/>
            <person name="Vasilenko O.V."/>
        </authorList>
    </citation>
    <scope>NUCLEOTIDE SEQUENCE [LARGE SCALE GENOMIC DNA]</scope>
    <source>
        <strain evidence="8">GLS2T</strain>
    </source>
</reference>
<feature type="transmembrane region" description="Helical" evidence="5">
    <location>
        <begin position="54"/>
        <end position="73"/>
    </location>
</feature>
<organism evidence="7 8">
    <name type="scientific">Sphaerochaeta associata</name>
    <dbReference type="NCBI Taxonomy" id="1129264"/>
    <lineage>
        <taxon>Bacteria</taxon>
        <taxon>Pseudomonadati</taxon>
        <taxon>Spirochaetota</taxon>
        <taxon>Spirochaetia</taxon>
        <taxon>Spirochaetales</taxon>
        <taxon>Sphaerochaetaceae</taxon>
        <taxon>Sphaerochaeta</taxon>
    </lineage>
</organism>
<dbReference type="PANTHER" id="PTHR37422">
    <property type="entry name" value="TEICHURONIC ACID BIOSYNTHESIS PROTEIN TUAE"/>
    <property type="match status" value="1"/>
</dbReference>
<dbReference type="InterPro" id="IPR007016">
    <property type="entry name" value="O-antigen_ligase-rel_domated"/>
</dbReference>
<dbReference type="Pfam" id="PF04932">
    <property type="entry name" value="Wzy_C"/>
    <property type="match status" value="1"/>
</dbReference>
<dbReference type="RefSeq" id="WP_244773054.1">
    <property type="nucleotide sequence ID" value="NZ_CP094929.1"/>
</dbReference>